<dbReference type="GO" id="GO:0005506">
    <property type="term" value="F:iron ion binding"/>
    <property type="evidence" value="ECO:0007669"/>
    <property type="project" value="InterPro"/>
</dbReference>
<dbReference type="InterPro" id="IPR017972">
    <property type="entry name" value="Cyt_P450_CS"/>
</dbReference>
<dbReference type="SUPFAM" id="SSF48264">
    <property type="entry name" value="Cytochrome P450"/>
    <property type="match status" value="1"/>
</dbReference>
<feature type="binding site" description="axial binding residue" evidence="7">
    <location>
        <position position="601"/>
    </location>
    <ligand>
        <name>heme</name>
        <dbReference type="ChEBI" id="CHEBI:30413"/>
    </ligand>
    <ligandPart>
        <name>Fe</name>
        <dbReference type="ChEBI" id="CHEBI:18248"/>
    </ligandPart>
</feature>
<dbReference type="Gene3D" id="1.10.630.10">
    <property type="entry name" value="Cytochrome P450"/>
    <property type="match status" value="1"/>
</dbReference>
<proteinExistence type="inferred from homology"/>
<comment type="similarity">
    <text evidence="2 8">Belongs to the cytochrome P450 family.</text>
</comment>
<gene>
    <name evidence="11" type="ORF">CSUB01_11342</name>
</gene>
<evidence type="ECO:0000256" key="7">
    <source>
        <dbReference type="PIRSR" id="PIRSR602403-1"/>
    </source>
</evidence>
<evidence type="ECO:0000256" key="6">
    <source>
        <dbReference type="ARBA" id="ARBA00023033"/>
    </source>
</evidence>
<evidence type="ECO:0000256" key="10">
    <source>
        <dbReference type="SAM" id="Phobius"/>
    </source>
</evidence>
<evidence type="ECO:0000256" key="4">
    <source>
        <dbReference type="ARBA" id="ARBA00022723"/>
    </source>
</evidence>
<dbReference type="InterPro" id="IPR001128">
    <property type="entry name" value="Cyt_P450"/>
</dbReference>
<evidence type="ECO:0000256" key="2">
    <source>
        <dbReference type="ARBA" id="ARBA00010617"/>
    </source>
</evidence>
<evidence type="ECO:0000313" key="11">
    <source>
        <dbReference type="EMBL" id="KDN61239.1"/>
    </source>
</evidence>
<dbReference type="PANTHER" id="PTHR24305:SF232">
    <property type="entry name" value="P450, PUTATIVE (EUROFUNG)-RELATED"/>
    <property type="match status" value="1"/>
</dbReference>
<comment type="caution">
    <text evidence="11">The sequence shown here is derived from an EMBL/GenBank/DDBJ whole genome shotgun (WGS) entry which is preliminary data.</text>
</comment>
<accession>A0A066X0Q4</accession>
<dbReference type="GO" id="GO:0016705">
    <property type="term" value="F:oxidoreductase activity, acting on paired donors, with incorporation or reduction of molecular oxygen"/>
    <property type="evidence" value="ECO:0007669"/>
    <property type="project" value="InterPro"/>
</dbReference>
<evidence type="ECO:0000313" key="12">
    <source>
        <dbReference type="Proteomes" id="UP000027238"/>
    </source>
</evidence>
<dbReference type="Proteomes" id="UP000027238">
    <property type="component" value="Unassembled WGS sequence"/>
</dbReference>
<dbReference type="STRING" id="1173701.A0A066X0Q4"/>
<organism evidence="11 12">
    <name type="scientific">Colletotrichum sublineola</name>
    <name type="common">Sorghum anthracnose fungus</name>
    <dbReference type="NCBI Taxonomy" id="1173701"/>
    <lineage>
        <taxon>Eukaryota</taxon>
        <taxon>Fungi</taxon>
        <taxon>Dikarya</taxon>
        <taxon>Ascomycota</taxon>
        <taxon>Pezizomycotina</taxon>
        <taxon>Sordariomycetes</taxon>
        <taxon>Hypocreomycetidae</taxon>
        <taxon>Glomerellales</taxon>
        <taxon>Glomerellaceae</taxon>
        <taxon>Colletotrichum</taxon>
        <taxon>Colletotrichum graminicola species complex</taxon>
    </lineage>
</organism>
<dbReference type="InterPro" id="IPR050121">
    <property type="entry name" value="Cytochrome_P450_monoxygenase"/>
</dbReference>
<dbReference type="GO" id="GO:0020037">
    <property type="term" value="F:heme binding"/>
    <property type="evidence" value="ECO:0007669"/>
    <property type="project" value="InterPro"/>
</dbReference>
<keyword evidence="4 7" id="KW-0479">Metal-binding</keyword>
<dbReference type="PRINTS" id="PR00385">
    <property type="entry name" value="P450"/>
</dbReference>
<dbReference type="EMBL" id="JMSE01001431">
    <property type="protein sequence ID" value="KDN61239.1"/>
    <property type="molecule type" value="Genomic_DNA"/>
</dbReference>
<dbReference type="PANTHER" id="PTHR24305">
    <property type="entry name" value="CYTOCHROME P450"/>
    <property type="match status" value="1"/>
</dbReference>
<keyword evidence="10" id="KW-1133">Transmembrane helix</keyword>
<dbReference type="PRINTS" id="PR00465">
    <property type="entry name" value="EP450IV"/>
</dbReference>
<dbReference type="InterPro" id="IPR036396">
    <property type="entry name" value="Cyt_P450_sf"/>
</dbReference>
<dbReference type="eggNOG" id="KOG0158">
    <property type="taxonomic scope" value="Eukaryota"/>
</dbReference>
<name>A0A066X0Q4_COLSU</name>
<reference evidence="12" key="1">
    <citation type="journal article" date="2014" name="Genome Announc.">
        <title>Draft genome sequence of Colletotrichum sublineola, a destructive pathogen of cultivated sorghum.</title>
        <authorList>
            <person name="Baroncelli R."/>
            <person name="Sanz-Martin J.M."/>
            <person name="Rech G.E."/>
            <person name="Sukno S.A."/>
            <person name="Thon M.R."/>
        </authorList>
    </citation>
    <scope>NUCLEOTIDE SEQUENCE [LARGE SCALE GENOMIC DNA]</scope>
    <source>
        <strain evidence="12">TX430BB</strain>
    </source>
</reference>
<evidence type="ECO:0000256" key="9">
    <source>
        <dbReference type="SAM" id="MobiDB-lite"/>
    </source>
</evidence>
<evidence type="ECO:0000256" key="5">
    <source>
        <dbReference type="ARBA" id="ARBA00023004"/>
    </source>
</evidence>
<feature type="region of interest" description="Disordered" evidence="9">
    <location>
        <begin position="1"/>
        <end position="23"/>
    </location>
</feature>
<dbReference type="InterPro" id="IPR002403">
    <property type="entry name" value="Cyt_P450_E_grp-IV"/>
</dbReference>
<keyword evidence="5 7" id="KW-0408">Iron</keyword>
<keyword evidence="12" id="KW-1185">Reference proteome</keyword>
<dbReference type="Pfam" id="PF00067">
    <property type="entry name" value="p450"/>
    <property type="match status" value="2"/>
</dbReference>
<dbReference type="HOGENOM" id="CLU_025001_1_0_1"/>
<evidence type="ECO:0000256" key="3">
    <source>
        <dbReference type="ARBA" id="ARBA00022617"/>
    </source>
</evidence>
<feature type="compositionally biased region" description="Basic residues" evidence="9">
    <location>
        <begin position="1"/>
        <end position="10"/>
    </location>
</feature>
<evidence type="ECO:0000256" key="8">
    <source>
        <dbReference type="RuleBase" id="RU000461"/>
    </source>
</evidence>
<dbReference type="OrthoDB" id="1470350at2759"/>
<comment type="cofactor">
    <cofactor evidence="1 7">
        <name>heme</name>
        <dbReference type="ChEBI" id="CHEBI:30413"/>
    </cofactor>
</comment>
<dbReference type="PROSITE" id="PS00086">
    <property type="entry name" value="CYTOCHROME_P450"/>
    <property type="match status" value="1"/>
</dbReference>
<keyword evidence="10" id="KW-0812">Transmembrane</keyword>
<keyword evidence="6 8" id="KW-0503">Monooxygenase</keyword>
<keyword evidence="10" id="KW-0472">Membrane</keyword>
<keyword evidence="3 7" id="KW-0349">Heme</keyword>
<sequence>MPTRNHHVHDRRNPLGPRGAAGWKPKINTFNPKPLLLEWETAAIKLPRKATPLLTELQGTLQPVEMEDKMESGQRDGLSWLPPYWMLTVAVVLLFSYALRNAALPKPIKGIPYNLASANRILGDLPDISSAPSRREWFVDLARRHNSPLVQLFLGPFASPIVICADPAEVQDISARRTSEFMRSSHLKVRLEGVIPNHRLTMADDDPRLKKNRELGKDLMLPGFLHEVRRECPLAMLSLAAAVSGPEIYENSMRLVELWKQKSRISNGRPFEAAKDIHNVALDVILSAAFNPDPTRNITARQVAHFESIPSPPTTSGDQDVPMKLENLAPDSLVKALNILGEVAGSLLASSFPRLQTWYAMRQQSTKEALVERTIMETRELGNAVKRIEAGLPPRCAMDQMLIRERSIAQKEGRSPDYYSDTIKDELLGYLLAGHDTTSAATQWGIKFLTRNQAAQSRLRAELRGAFPSADGPPPVGDIIKTAMPYLDAVVEEVLRCCKALPIMTRQARVDTQILGTAIPKGTVIMFLAHGPGFLRPVVQVDDARRSERGRSMQKRTGSWDPTDVEEFVPERWMRRDAEGNEVFDSNAGPFMTFGHGPRACFGRRLAYLEMRIVLFFLFWSFEFQELSEELSGRASYDGLTTIPRLCYVKLRTL</sequence>
<protein>
    <submittedName>
        <fullName evidence="11">Putative cytochrome P450 monooxygenase</fullName>
    </submittedName>
</protein>
<keyword evidence="8" id="KW-0560">Oxidoreductase</keyword>
<evidence type="ECO:0000256" key="1">
    <source>
        <dbReference type="ARBA" id="ARBA00001971"/>
    </source>
</evidence>
<dbReference type="AlphaFoldDB" id="A0A066X0Q4"/>
<feature type="transmembrane region" description="Helical" evidence="10">
    <location>
        <begin position="80"/>
        <end position="99"/>
    </location>
</feature>
<dbReference type="GO" id="GO:0004497">
    <property type="term" value="F:monooxygenase activity"/>
    <property type="evidence" value="ECO:0007669"/>
    <property type="project" value="UniProtKB-KW"/>
</dbReference>
<dbReference type="OMA" id="VPEMMGY"/>